<evidence type="ECO:0008006" key="3">
    <source>
        <dbReference type="Google" id="ProtNLM"/>
    </source>
</evidence>
<gene>
    <name evidence="1" type="ORF">JEU22_10275</name>
</gene>
<dbReference type="Proteomes" id="UP000637061">
    <property type="component" value="Unassembled WGS sequence"/>
</dbReference>
<dbReference type="EMBL" id="JAEHTE010000008">
    <property type="protein sequence ID" value="MBI6884297.1"/>
    <property type="molecule type" value="Genomic_DNA"/>
</dbReference>
<sequence>MTAKILPYNAATGNAIRNVLFIFQYATPVPAKALEELKDGDLHNALKAKLPKIRFLTHGMKWGRESEADDSEIQSYIFERFNEKGEIAVGLNVQSDQVSVVCGEYTSWVNARESVYRTIQDLREWLQRYEVKVNTFTLQYLDEFKVVFGKEDAKVLTCLLSSDSSFLARNFVELEQEFHSHHGFFMQPEFQIEGRLLHNVNIGVTRREDETVVQIQTIHKYEARKSLLDLFNEDGGFSSLLFQAYEYLHQENKRIVGNILTAPVKEMIRFEAQRTE</sequence>
<protein>
    <recommendedName>
        <fullName evidence="3">TIGR04255 family protein</fullName>
    </recommendedName>
</protein>
<name>A0A8I1EFE5_PSEPU</name>
<proteinExistence type="predicted"/>
<dbReference type="AlphaFoldDB" id="A0A8I1EFE5"/>
<comment type="caution">
    <text evidence="1">The sequence shown here is derived from an EMBL/GenBank/DDBJ whole genome shotgun (WGS) entry which is preliminary data.</text>
</comment>
<accession>A0A8I1EFE5</accession>
<organism evidence="1 2">
    <name type="scientific">Pseudomonas putida</name>
    <name type="common">Arthrobacter siderocapsulatus</name>
    <dbReference type="NCBI Taxonomy" id="303"/>
    <lineage>
        <taxon>Bacteria</taxon>
        <taxon>Pseudomonadati</taxon>
        <taxon>Pseudomonadota</taxon>
        <taxon>Gammaproteobacteria</taxon>
        <taxon>Pseudomonadales</taxon>
        <taxon>Pseudomonadaceae</taxon>
        <taxon>Pseudomonas</taxon>
    </lineage>
</organism>
<evidence type="ECO:0000313" key="2">
    <source>
        <dbReference type="Proteomes" id="UP000637061"/>
    </source>
</evidence>
<evidence type="ECO:0000313" key="1">
    <source>
        <dbReference type="EMBL" id="MBI6884297.1"/>
    </source>
</evidence>
<dbReference type="RefSeq" id="WP_198747189.1">
    <property type="nucleotide sequence ID" value="NZ_JAEHTE010000008.1"/>
</dbReference>
<reference evidence="1" key="1">
    <citation type="submission" date="2020-12" db="EMBL/GenBank/DDBJ databases">
        <title>Enhanced detection system for hospital associated transmission using whole genome sequencing surveillance.</title>
        <authorList>
            <person name="Harrison L.H."/>
            <person name="Van Tyne D."/>
            <person name="Marsh J.W."/>
            <person name="Griffith M.P."/>
            <person name="Snyder D.J."/>
            <person name="Cooper V.S."/>
            <person name="Mustapha M."/>
        </authorList>
    </citation>
    <scope>NUCLEOTIDE SEQUENCE</scope>
    <source>
        <strain evidence="1">PSB00042</strain>
    </source>
</reference>